<dbReference type="GO" id="GO:0003700">
    <property type="term" value="F:DNA-binding transcription factor activity"/>
    <property type="evidence" value="ECO:0007669"/>
    <property type="project" value="InterPro"/>
</dbReference>
<reference evidence="3" key="1">
    <citation type="submission" date="2018-08" db="EMBL/GenBank/DDBJ databases">
        <authorList>
            <person name="Kim S.-J."/>
            <person name="Jung G.-Y."/>
        </authorList>
    </citation>
    <scope>NUCLEOTIDE SEQUENCE [LARGE SCALE GENOMIC DNA]</scope>
    <source>
        <strain evidence="3">GY_H</strain>
    </source>
</reference>
<dbReference type="SUPFAM" id="SSF46785">
    <property type="entry name" value="Winged helix' DNA-binding domain"/>
    <property type="match status" value="1"/>
</dbReference>
<evidence type="ECO:0000259" key="1">
    <source>
        <dbReference type="PROSITE" id="PS50995"/>
    </source>
</evidence>
<dbReference type="SMART" id="SM00347">
    <property type="entry name" value="HTH_MARR"/>
    <property type="match status" value="1"/>
</dbReference>
<dbReference type="Pfam" id="PF12802">
    <property type="entry name" value="MarR_2"/>
    <property type="match status" value="1"/>
</dbReference>
<dbReference type="AlphaFoldDB" id="A0A371BAF7"/>
<sequence>MNAEKTVMTVLNFAKIEKRSAAAARSRNGADKHEYFVAVAHVRYILRKVFRLIEDKAKELGLESLAHQALLQVYGSPTQELRVSELAERLDIAPAFASNLIKGLVKAKYLKRESDASDARVTILRITPVGRAICDQIDTEVRPHVDYFTSQLTSDERETALSTLMFYVGPGAIDGK</sequence>
<dbReference type="EMBL" id="QRGO01000001">
    <property type="protein sequence ID" value="RDV04544.1"/>
    <property type="molecule type" value="Genomic_DNA"/>
</dbReference>
<protein>
    <submittedName>
        <fullName evidence="2">MarR family transcriptional regulator</fullName>
    </submittedName>
</protein>
<dbReference type="InterPro" id="IPR039422">
    <property type="entry name" value="MarR/SlyA-like"/>
</dbReference>
<accession>A0A371BAF7</accession>
<comment type="caution">
    <text evidence="2">The sequence shown here is derived from an EMBL/GenBank/DDBJ whole genome shotgun (WGS) entry which is preliminary data.</text>
</comment>
<evidence type="ECO:0000313" key="3">
    <source>
        <dbReference type="Proteomes" id="UP000263993"/>
    </source>
</evidence>
<dbReference type="InterPro" id="IPR000835">
    <property type="entry name" value="HTH_MarR-typ"/>
</dbReference>
<dbReference type="InterPro" id="IPR036390">
    <property type="entry name" value="WH_DNA-bd_sf"/>
</dbReference>
<dbReference type="InterPro" id="IPR036388">
    <property type="entry name" value="WH-like_DNA-bd_sf"/>
</dbReference>
<dbReference type="PROSITE" id="PS50995">
    <property type="entry name" value="HTH_MARR_2"/>
    <property type="match status" value="1"/>
</dbReference>
<name>A0A371BAF7_9BRAD</name>
<dbReference type="PANTHER" id="PTHR33164">
    <property type="entry name" value="TRANSCRIPTIONAL REGULATOR, MARR FAMILY"/>
    <property type="match status" value="1"/>
</dbReference>
<feature type="domain" description="HTH marR-type" evidence="1">
    <location>
        <begin position="32"/>
        <end position="169"/>
    </location>
</feature>
<gene>
    <name evidence="2" type="ORF">DXH78_08180</name>
</gene>
<organism evidence="2 3">
    <name type="scientific">Undibacter mobilis</name>
    <dbReference type="NCBI Taxonomy" id="2292256"/>
    <lineage>
        <taxon>Bacteria</taxon>
        <taxon>Pseudomonadati</taxon>
        <taxon>Pseudomonadota</taxon>
        <taxon>Alphaproteobacteria</taxon>
        <taxon>Hyphomicrobiales</taxon>
        <taxon>Nitrobacteraceae</taxon>
        <taxon>Undibacter</taxon>
    </lineage>
</organism>
<dbReference type="GO" id="GO:0006950">
    <property type="term" value="P:response to stress"/>
    <property type="evidence" value="ECO:0007669"/>
    <property type="project" value="TreeGrafter"/>
</dbReference>
<proteinExistence type="predicted"/>
<keyword evidence="3" id="KW-1185">Reference proteome</keyword>
<dbReference type="PANTHER" id="PTHR33164:SF43">
    <property type="entry name" value="HTH-TYPE TRANSCRIPTIONAL REPRESSOR YETL"/>
    <property type="match status" value="1"/>
</dbReference>
<dbReference type="Gene3D" id="1.10.10.10">
    <property type="entry name" value="Winged helix-like DNA-binding domain superfamily/Winged helix DNA-binding domain"/>
    <property type="match status" value="1"/>
</dbReference>
<dbReference type="Proteomes" id="UP000263993">
    <property type="component" value="Unassembled WGS sequence"/>
</dbReference>
<evidence type="ECO:0000313" key="2">
    <source>
        <dbReference type="EMBL" id="RDV04544.1"/>
    </source>
</evidence>